<dbReference type="GO" id="GO:0000981">
    <property type="term" value="F:DNA-binding transcription factor activity, RNA polymerase II-specific"/>
    <property type="evidence" value="ECO:0007669"/>
    <property type="project" value="InterPro"/>
</dbReference>
<dbReference type="GO" id="GO:0003677">
    <property type="term" value="F:DNA binding"/>
    <property type="evidence" value="ECO:0007669"/>
    <property type="project" value="UniProtKB-KW"/>
</dbReference>
<dbReference type="KEGG" id="cdet:87944292"/>
<name>A0AAX4IHF5_9PEZI</name>
<evidence type="ECO:0000256" key="6">
    <source>
        <dbReference type="ARBA" id="ARBA00023242"/>
    </source>
</evidence>
<protein>
    <recommendedName>
        <fullName evidence="8">Zn(2)-C6 fungal-type domain-containing protein</fullName>
    </recommendedName>
</protein>
<dbReference type="GO" id="GO:0005634">
    <property type="term" value="C:nucleus"/>
    <property type="evidence" value="ECO:0007669"/>
    <property type="project" value="UniProtKB-SubCell"/>
</dbReference>
<dbReference type="PROSITE" id="PS50048">
    <property type="entry name" value="ZN2_CY6_FUNGAL_2"/>
    <property type="match status" value="1"/>
</dbReference>
<keyword evidence="4" id="KW-0238">DNA-binding</keyword>
<reference evidence="10" key="1">
    <citation type="journal article" date="2023" name="bioRxiv">
        <title>Complete genome of the Medicago anthracnose fungus, Colletotrichum destructivum, reveals a mini-chromosome-like region within a core chromosome.</title>
        <authorList>
            <person name="Lapalu N."/>
            <person name="Simon A."/>
            <person name="Lu A."/>
            <person name="Plaumann P.-L."/>
            <person name="Amselem J."/>
            <person name="Pigne S."/>
            <person name="Auger A."/>
            <person name="Koch C."/>
            <person name="Dallery J.-F."/>
            <person name="O'Connell R.J."/>
        </authorList>
    </citation>
    <scope>NUCLEOTIDE SEQUENCE [LARGE SCALE GENOMIC DNA]</scope>
    <source>
        <strain evidence="10">CBS 520.97</strain>
    </source>
</reference>
<dbReference type="PROSITE" id="PS00463">
    <property type="entry name" value="ZN2_CY6_FUNGAL_1"/>
    <property type="match status" value="1"/>
</dbReference>
<feature type="domain" description="Zn(2)-C6 fungal-type" evidence="8">
    <location>
        <begin position="5"/>
        <end position="35"/>
    </location>
</feature>
<sequence length="651" mass="72276">MRKRACDSCHRRKIQCDGAVPQCNWCKHHGMTCTFNRAAKVKKRVSTTRAGSEKDLVARLNRIEQALKAAQRNQETGETRDASMSPASSSAPLSAGPDPPGAPTNGTREKAQGRAYDSTIRASGATVGKIHFAGYYLGDISSYNGIPFFSPDGQDWIRSRAGEDASFHTLFGMGPIWQAQHPVPVFLDAPQPSSAGELPDRTVVEEYLALFRASRFGLSFPVIDYVLFLETVDLAYQTSQTVLTLEVVTAKSCVFAFFAIVSLFQTDWKSSPEIDGEACARAAQNLMPTILQGTNITAVETVFMLSLFHLFTGHLQQGAMFQAATCRILFMLGAHLESGTSLSPCQTPSAEDDDHAWRVRNQLRRLFWLSFKLDKDISLRTGQPPTINDEHCDLTLPRMDWWARSSDDEASASPSFLDEATVTSAIQPDSLQLTIIKSKISRKLYSISALKKGDAELLRDIRELDDELERWRASVPPSYRPTLTFPRGTAVVRKGRLGMEEIILHFEYHYLMAMIHRASGRCRCWASGESSGLEGVSSSQALSVQASRSTLHFLKAAIHGVEHVAFWLVVFYPMSAILEIFCNLLLQPLHPQAEEDIELLKSVPELIEGMRNRQLTPHEVAHVKIVDAFVAELTRLGTCAIAKARREQQVS</sequence>
<dbReference type="Proteomes" id="UP001322277">
    <property type="component" value="Chromosome 5"/>
</dbReference>
<dbReference type="Pfam" id="PF00172">
    <property type="entry name" value="Zn_clus"/>
    <property type="match status" value="1"/>
</dbReference>
<evidence type="ECO:0000313" key="9">
    <source>
        <dbReference type="EMBL" id="WQF82775.1"/>
    </source>
</evidence>
<dbReference type="SMART" id="SM00066">
    <property type="entry name" value="GAL4"/>
    <property type="match status" value="1"/>
</dbReference>
<gene>
    <name evidence="9" type="ORF">CDEST_07789</name>
</gene>
<dbReference type="RefSeq" id="XP_062779999.1">
    <property type="nucleotide sequence ID" value="XM_062923948.1"/>
</dbReference>
<keyword evidence="6" id="KW-0539">Nucleus</keyword>
<dbReference type="CDD" id="cd00067">
    <property type="entry name" value="GAL4"/>
    <property type="match status" value="1"/>
</dbReference>
<evidence type="ECO:0000256" key="4">
    <source>
        <dbReference type="ARBA" id="ARBA00023125"/>
    </source>
</evidence>
<organism evidence="9 10">
    <name type="scientific">Colletotrichum destructivum</name>
    <dbReference type="NCBI Taxonomy" id="34406"/>
    <lineage>
        <taxon>Eukaryota</taxon>
        <taxon>Fungi</taxon>
        <taxon>Dikarya</taxon>
        <taxon>Ascomycota</taxon>
        <taxon>Pezizomycotina</taxon>
        <taxon>Sordariomycetes</taxon>
        <taxon>Hypocreomycetidae</taxon>
        <taxon>Glomerellales</taxon>
        <taxon>Glomerellaceae</taxon>
        <taxon>Colletotrichum</taxon>
        <taxon>Colletotrichum destructivum species complex</taxon>
    </lineage>
</organism>
<dbReference type="GeneID" id="87944292"/>
<dbReference type="GO" id="GO:0006351">
    <property type="term" value="P:DNA-templated transcription"/>
    <property type="evidence" value="ECO:0007669"/>
    <property type="project" value="InterPro"/>
</dbReference>
<dbReference type="PANTHER" id="PTHR46910:SF37">
    <property type="entry name" value="ZN(II)2CYS6 TRANSCRIPTION FACTOR (EUROFUNG)"/>
    <property type="match status" value="1"/>
</dbReference>
<dbReference type="SMART" id="SM00906">
    <property type="entry name" value="Fungal_trans"/>
    <property type="match status" value="1"/>
</dbReference>
<dbReference type="SUPFAM" id="SSF57701">
    <property type="entry name" value="Zn2/Cys6 DNA-binding domain"/>
    <property type="match status" value="1"/>
</dbReference>
<evidence type="ECO:0000256" key="1">
    <source>
        <dbReference type="ARBA" id="ARBA00004123"/>
    </source>
</evidence>
<evidence type="ECO:0000256" key="3">
    <source>
        <dbReference type="ARBA" id="ARBA00023015"/>
    </source>
</evidence>
<evidence type="ECO:0000256" key="2">
    <source>
        <dbReference type="ARBA" id="ARBA00022723"/>
    </source>
</evidence>
<feature type="region of interest" description="Disordered" evidence="7">
    <location>
        <begin position="69"/>
        <end position="115"/>
    </location>
</feature>
<dbReference type="Pfam" id="PF04082">
    <property type="entry name" value="Fungal_trans"/>
    <property type="match status" value="1"/>
</dbReference>
<dbReference type="InterPro" id="IPR007219">
    <property type="entry name" value="XnlR_reg_dom"/>
</dbReference>
<dbReference type="EMBL" id="CP137309">
    <property type="protein sequence ID" value="WQF82775.1"/>
    <property type="molecule type" value="Genomic_DNA"/>
</dbReference>
<feature type="compositionally biased region" description="Low complexity" evidence="7">
    <location>
        <begin position="82"/>
        <end position="96"/>
    </location>
</feature>
<evidence type="ECO:0000259" key="8">
    <source>
        <dbReference type="PROSITE" id="PS50048"/>
    </source>
</evidence>
<proteinExistence type="predicted"/>
<dbReference type="CDD" id="cd12148">
    <property type="entry name" value="fungal_TF_MHR"/>
    <property type="match status" value="1"/>
</dbReference>
<accession>A0AAX4IHF5</accession>
<dbReference type="InterPro" id="IPR001138">
    <property type="entry name" value="Zn2Cys6_DnaBD"/>
</dbReference>
<keyword evidence="2" id="KW-0479">Metal-binding</keyword>
<dbReference type="AlphaFoldDB" id="A0AAX4IHF5"/>
<keyword evidence="3" id="KW-0805">Transcription regulation</keyword>
<evidence type="ECO:0000256" key="5">
    <source>
        <dbReference type="ARBA" id="ARBA00023163"/>
    </source>
</evidence>
<dbReference type="PANTHER" id="PTHR46910">
    <property type="entry name" value="TRANSCRIPTION FACTOR PDR1"/>
    <property type="match status" value="1"/>
</dbReference>
<dbReference type="InterPro" id="IPR036864">
    <property type="entry name" value="Zn2-C6_fun-type_DNA-bd_sf"/>
</dbReference>
<dbReference type="Gene3D" id="4.10.240.10">
    <property type="entry name" value="Zn(2)-C6 fungal-type DNA-binding domain"/>
    <property type="match status" value="1"/>
</dbReference>
<evidence type="ECO:0000313" key="10">
    <source>
        <dbReference type="Proteomes" id="UP001322277"/>
    </source>
</evidence>
<evidence type="ECO:0000256" key="7">
    <source>
        <dbReference type="SAM" id="MobiDB-lite"/>
    </source>
</evidence>
<dbReference type="InterPro" id="IPR050987">
    <property type="entry name" value="AtrR-like"/>
</dbReference>
<dbReference type="GO" id="GO:0008270">
    <property type="term" value="F:zinc ion binding"/>
    <property type="evidence" value="ECO:0007669"/>
    <property type="project" value="InterPro"/>
</dbReference>
<keyword evidence="10" id="KW-1185">Reference proteome</keyword>
<keyword evidence="5" id="KW-0804">Transcription</keyword>
<comment type="subcellular location">
    <subcellularLocation>
        <location evidence="1">Nucleus</location>
    </subcellularLocation>
</comment>